<feature type="chain" id="PRO_5011647309" evidence="2">
    <location>
        <begin position="26"/>
        <end position="326"/>
    </location>
</feature>
<sequence>MPRLLLSGLLIVPLFLAGCGSGAFKQDAPDVVVVDSRDGQTPGPESGADESRQEQPESTGKPAETGVDEPRPPAGPAIELSLTAEQLRWVGTQIYLNECAGRFRCLVHWNENEAFPSLGIGHFIWYPEGVDEPYQESFPALIDFMVDNGTQVPGWLTELEPFEAPWPNRAAFIEKESGGQVQALRDFLSSTRGQQVRFIFQRASASLGKVLEAAPAAERERVAGYLEALAETPGGTYALMDYVNFKGEGLEPSERYQGQGWGLLQVLLAMEPEPEQAVLDAFRDAAGRVLTSRAENADNPVERERWLQGWLVRLETYREPPQAPLL</sequence>
<evidence type="ECO:0000256" key="1">
    <source>
        <dbReference type="SAM" id="MobiDB-lite"/>
    </source>
</evidence>
<organism evidence="3 4">
    <name type="scientific">Marinobacter persicus</name>
    <dbReference type="NCBI Taxonomy" id="930118"/>
    <lineage>
        <taxon>Bacteria</taxon>
        <taxon>Pseudomonadati</taxon>
        <taxon>Pseudomonadota</taxon>
        <taxon>Gammaproteobacteria</taxon>
        <taxon>Pseudomonadales</taxon>
        <taxon>Marinobacteraceae</taxon>
        <taxon>Marinobacter</taxon>
    </lineage>
</organism>
<dbReference type="PROSITE" id="PS51257">
    <property type="entry name" value="PROKAR_LIPOPROTEIN"/>
    <property type="match status" value="1"/>
</dbReference>
<proteinExistence type="predicted"/>
<accession>A0A1I3TLD0</accession>
<dbReference type="EMBL" id="FOSC01000005">
    <property type="protein sequence ID" value="SFJ70421.1"/>
    <property type="molecule type" value="Genomic_DNA"/>
</dbReference>
<dbReference type="RefSeq" id="WP_227663543.1">
    <property type="nucleotide sequence ID" value="NZ_BMYN01000004.1"/>
</dbReference>
<reference evidence="3 4" key="1">
    <citation type="submission" date="2016-10" db="EMBL/GenBank/DDBJ databases">
        <authorList>
            <person name="de Groot N.N."/>
        </authorList>
    </citation>
    <scope>NUCLEOTIDE SEQUENCE [LARGE SCALE GENOMIC DNA]</scope>
    <source>
        <strain evidence="3 4">IBRC-M 10445</strain>
    </source>
</reference>
<evidence type="ECO:0000313" key="4">
    <source>
        <dbReference type="Proteomes" id="UP000199445"/>
    </source>
</evidence>
<evidence type="ECO:0000313" key="3">
    <source>
        <dbReference type="EMBL" id="SFJ70421.1"/>
    </source>
</evidence>
<gene>
    <name evidence="3" type="ORF">SAMN05216429_1059</name>
</gene>
<dbReference type="Proteomes" id="UP000199445">
    <property type="component" value="Unassembled WGS sequence"/>
</dbReference>
<keyword evidence="2" id="KW-0732">Signal</keyword>
<protein>
    <submittedName>
        <fullName evidence="3">Uncharacterized protein</fullName>
    </submittedName>
</protein>
<evidence type="ECO:0000256" key="2">
    <source>
        <dbReference type="SAM" id="SignalP"/>
    </source>
</evidence>
<feature type="signal peptide" evidence="2">
    <location>
        <begin position="1"/>
        <end position="25"/>
    </location>
</feature>
<feature type="region of interest" description="Disordered" evidence="1">
    <location>
        <begin position="34"/>
        <end position="76"/>
    </location>
</feature>
<name>A0A1I3TLD0_9GAMM</name>
<keyword evidence="4" id="KW-1185">Reference proteome</keyword>
<dbReference type="AlphaFoldDB" id="A0A1I3TLD0"/>